<proteinExistence type="predicted"/>
<keyword evidence="2" id="KW-1185">Reference proteome</keyword>
<accession>A0A401SGJ9</accession>
<reference evidence="1 2" key="1">
    <citation type="journal article" date="2018" name="Nat. Ecol. Evol.">
        <title>Shark genomes provide insights into elasmobranch evolution and the origin of vertebrates.</title>
        <authorList>
            <person name="Hara Y"/>
            <person name="Yamaguchi K"/>
            <person name="Onimaru K"/>
            <person name="Kadota M"/>
            <person name="Koyanagi M"/>
            <person name="Keeley SD"/>
            <person name="Tatsumi K"/>
            <person name="Tanaka K"/>
            <person name="Motone F"/>
            <person name="Kageyama Y"/>
            <person name="Nozu R"/>
            <person name="Adachi N"/>
            <person name="Nishimura O"/>
            <person name="Nakagawa R"/>
            <person name="Tanegashima C"/>
            <person name="Kiyatake I"/>
            <person name="Matsumoto R"/>
            <person name="Murakumo K"/>
            <person name="Nishida K"/>
            <person name="Terakita A"/>
            <person name="Kuratani S"/>
            <person name="Sato K"/>
            <person name="Hyodo S Kuraku.S."/>
        </authorList>
    </citation>
    <scope>NUCLEOTIDE SEQUENCE [LARGE SCALE GENOMIC DNA]</scope>
</reference>
<name>A0A401SGJ9_CHIPU</name>
<dbReference type="Proteomes" id="UP000287033">
    <property type="component" value="Unassembled WGS sequence"/>
</dbReference>
<comment type="caution">
    <text evidence="1">The sequence shown here is derived from an EMBL/GenBank/DDBJ whole genome shotgun (WGS) entry which is preliminary data.</text>
</comment>
<protein>
    <submittedName>
        <fullName evidence="1">Uncharacterized protein</fullName>
    </submittedName>
</protein>
<gene>
    <name evidence="1" type="ORF">chiPu_0007963</name>
</gene>
<dbReference type="EMBL" id="BEZZ01000254">
    <property type="protein sequence ID" value="GCC29521.1"/>
    <property type="molecule type" value="Genomic_DNA"/>
</dbReference>
<dbReference type="AlphaFoldDB" id="A0A401SGJ9"/>
<evidence type="ECO:0000313" key="1">
    <source>
        <dbReference type="EMBL" id="GCC29521.1"/>
    </source>
</evidence>
<organism evidence="1 2">
    <name type="scientific">Chiloscyllium punctatum</name>
    <name type="common">Brownbanded bambooshark</name>
    <name type="synonym">Hemiscyllium punctatum</name>
    <dbReference type="NCBI Taxonomy" id="137246"/>
    <lineage>
        <taxon>Eukaryota</taxon>
        <taxon>Metazoa</taxon>
        <taxon>Chordata</taxon>
        <taxon>Craniata</taxon>
        <taxon>Vertebrata</taxon>
        <taxon>Chondrichthyes</taxon>
        <taxon>Elasmobranchii</taxon>
        <taxon>Galeomorphii</taxon>
        <taxon>Galeoidea</taxon>
        <taxon>Orectolobiformes</taxon>
        <taxon>Hemiscylliidae</taxon>
        <taxon>Chiloscyllium</taxon>
    </lineage>
</organism>
<evidence type="ECO:0000313" key="2">
    <source>
        <dbReference type="Proteomes" id="UP000287033"/>
    </source>
</evidence>
<sequence>MIREKVGPIRDSGGNLCVESEQIGEALNEFFASVFTKERELLVNEILEELGYSLDQIKIEVDVLEILENHED</sequence>